<comment type="caution">
    <text evidence="3">The sequence shown here is derived from an EMBL/GenBank/DDBJ whole genome shotgun (WGS) entry which is preliminary data.</text>
</comment>
<accession>A1ZFM3</accession>
<dbReference type="InterPro" id="IPR001466">
    <property type="entry name" value="Beta-lactam-related"/>
</dbReference>
<dbReference type="InterPro" id="IPR012338">
    <property type="entry name" value="Beta-lactam/transpept-like"/>
</dbReference>
<dbReference type="Proteomes" id="UP000004095">
    <property type="component" value="Unassembled WGS sequence"/>
</dbReference>
<dbReference type="Pfam" id="PF00144">
    <property type="entry name" value="Beta-lactamase"/>
    <property type="match status" value="1"/>
</dbReference>
<evidence type="ECO:0000313" key="4">
    <source>
        <dbReference type="Proteomes" id="UP000004095"/>
    </source>
</evidence>
<dbReference type="EMBL" id="AAWS01000005">
    <property type="protein sequence ID" value="EAY30797.1"/>
    <property type="molecule type" value="Genomic_DNA"/>
</dbReference>
<keyword evidence="4" id="KW-1185">Reference proteome</keyword>
<dbReference type="InterPro" id="IPR050789">
    <property type="entry name" value="Diverse_Enzym_Activities"/>
</dbReference>
<evidence type="ECO:0000259" key="2">
    <source>
        <dbReference type="Pfam" id="PF00144"/>
    </source>
</evidence>
<keyword evidence="1" id="KW-0378">Hydrolase</keyword>
<evidence type="ECO:0000313" key="3">
    <source>
        <dbReference type="EMBL" id="EAY30797.1"/>
    </source>
</evidence>
<proteinExistence type="predicted"/>
<organism evidence="3 4">
    <name type="scientific">Microscilla marina ATCC 23134</name>
    <dbReference type="NCBI Taxonomy" id="313606"/>
    <lineage>
        <taxon>Bacteria</taxon>
        <taxon>Pseudomonadati</taxon>
        <taxon>Bacteroidota</taxon>
        <taxon>Cytophagia</taxon>
        <taxon>Cytophagales</taxon>
        <taxon>Microscillaceae</taxon>
        <taxon>Microscilla</taxon>
    </lineage>
</organism>
<dbReference type="RefSeq" id="WP_002694502.1">
    <property type="nucleotide sequence ID" value="NZ_AAWS01000005.1"/>
</dbReference>
<gene>
    <name evidence="3" type="ORF">M23134_01121</name>
</gene>
<dbReference type="eggNOG" id="COG1680">
    <property type="taxonomic scope" value="Bacteria"/>
</dbReference>
<protein>
    <submittedName>
        <fullName evidence="3">Beta-lactamase</fullName>
    </submittedName>
</protein>
<dbReference type="PANTHER" id="PTHR43283:SF11">
    <property type="entry name" value="BETA-LACTAMASE-RELATED DOMAIN-CONTAINING PROTEIN"/>
    <property type="match status" value="1"/>
</dbReference>
<dbReference type="OrthoDB" id="1185352at2"/>
<dbReference type="GO" id="GO:0016787">
    <property type="term" value="F:hydrolase activity"/>
    <property type="evidence" value="ECO:0007669"/>
    <property type="project" value="UniProtKB-KW"/>
</dbReference>
<dbReference type="Gene3D" id="3.40.710.10">
    <property type="entry name" value="DD-peptidase/beta-lactamase superfamily"/>
    <property type="match status" value="1"/>
</dbReference>
<reference evidence="3 4" key="1">
    <citation type="submission" date="2007-01" db="EMBL/GenBank/DDBJ databases">
        <authorList>
            <person name="Haygood M."/>
            <person name="Podell S."/>
            <person name="Anderson C."/>
            <person name="Hopkinson B."/>
            <person name="Roe K."/>
            <person name="Barbeau K."/>
            <person name="Gaasterland T."/>
            <person name="Ferriera S."/>
            <person name="Johnson J."/>
            <person name="Kravitz S."/>
            <person name="Beeson K."/>
            <person name="Sutton G."/>
            <person name="Rogers Y.-H."/>
            <person name="Friedman R."/>
            <person name="Frazier M."/>
            <person name="Venter J.C."/>
        </authorList>
    </citation>
    <scope>NUCLEOTIDE SEQUENCE [LARGE SCALE GENOMIC DNA]</scope>
    <source>
        <strain evidence="3 4">ATCC 23134</strain>
    </source>
</reference>
<sequence length="389" mass="44034">MQAKQSLLLTPFVSTTVVQKEYYFPERGAMWQTQSPAQFGIDSRKLQSAIRFALANEYKGDRDLKTNLAKWFSREPFHQMIGPTKKRGNPSGMILKNGYIIAQWGNNQRVEMACSATKSYLSTVAALAVDIGLIRSLDDQVCLYIQDGKFAGAHNSKVTWAHLLTQSSEWAGELWGGHDWAERPPKTGTVEDWKKRPRSEPGTLFRYNNVRVNLLAYALLKVWQKPLPQILKDYVMDKIGASFTWSWHGYPTSKVNINGREVESVSGGAHWGGGLFISAEDQARYGLLFLNDGKWKDTQVLPTNWVHTATQPSMANGNYGYMWWLNCKVANYVGDKPRHWQGVPESVFYASGFGGNLVVVDKAHDLVIVTRWLDYTKTGEMIRRVMEAL</sequence>
<dbReference type="PANTHER" id="PTHR43283">
    <property type="entry name" value="BETA-LACTAMASE-RELATED"/>
    <property type="match status" value="1"/>
</dbReference>
<dbReference type="AlphaFoldDB" id="A1ZFM3"/>
<evidence type="ECO:0000256" key="1">
    <source>
        <dbReference type="ARBA" id="ARBA00022801"/>
    </source>
</evidence>
<feature type="domain" description="Beta-lactamase-related" evidence="2">
    <location>
        <begin position="113"/>
        <end position="369"/>
    </location>
</feature>
<dbReference type="SUPFAM" id="SSF56601">
    <property type="entry name" value="beta-lactamase/transpeptidase-like"/>
    <property type="match status" value="1"/>
</dbReference>
<name>A1ZFM3_MICM2</name>